<dbReference type="GO" id="GO:0004866">
    <property type="term" value="F:endopeptidase inhibitor activity"/>
    <property type="evidence" value="ECO:0007669"/>
    <property type="project" value="InterPro"/>
</dbReference>
<name>A0AAJ6YW99_9HYME</name>
<feature type="domain" description="PI31 proteasome regulator N-terminal" evidence="5">
    <location>
        <begin position="21"/>
        <end position="151"/>
    </location>
</feature>
<dbReference type="KEGG" id="csol:105368241"/>
<sequence>MSSNPEKSFGFELLFNISGVQITKKEDVLILFVHWYFIKNKFKCLGIGDSKIIEPTETGSELLPNGWNQSLNYSLRYVKEGKLYILIGVKSETDLMINLLRIEDHSVSNAQFSIDNVKQLQGPLEIMIPNYEGLLNILKQDLIKPLNSQTQCEVSTQTSQSGTERSGRDDDPLRVESQHRPAGSNIPGLRRNDPSRIGKDDLDPFGVSGGGMLFDPFANRGLRLPHPGLGIPGRLPQGSVPSGSRFDPFGPPDIENPNPRARLPDADHLFPPGFDDMFM</sequence>
<dbReference type="Gene3D" id="3.40.1000.30">
    <property type="match status" value="1"/>
</dbReference>
<dbReference type="GO" id="GO:0043161">
    <property type="term" value="P:proteasome-mediated ubiquitin-dependent protein catabolic process"/>
    <property type="evidence" value="ECO:0007669"/>
    <property type="project" value="InterPro"/>
</dbReference>
<comment type="similarity">
    <text evidence="1">Belongs to the proteasome inhibitor PI31 family.</text>
</comment>
<dbReference type="GO" id="GO:0000502">
    <property type="term" value="C:proteasome complex"/>
    <property type="evidence" value="ECO:0007669"/>
    <property type="project" value="UniProtKB-KW"/>
</dbReference>
<dbReference type="InterPro" id="IPR045128">
    <property type="entry name" value="PI31-like"/>
</dbReference>
<dbReference type="RefSeq" id="XP_011505522.1">
    <property type="nucleotide sequence ID" value="XM_011507220.1"/>
</dbReference>
<gene>
    <name evidence="7" type="primary">LOC105368241</name>
</gene>
<feature type="compositionally biased region" description="Polar residues" evidence="4">
    <location>
        <begin position="150"/>
        <end position="164"/>
    </location>
</feature>
<reference evidence="7" key="1">
    <citation type="submission" date="2025-08" db="UniProtKB">
        <authorList>
            <consortium name="RefSeq"/>
        </authorList>
    </citation>
    <scope>IDENTIFICATION</scope>
</reference>
<proteinExistence type="inferred from homology"/>
<feature type="compositionally biased region" description="Basic and acidic residues" evidence="4">
    <location>
        <begin position="165"/>
        <end position="179"/>
    </location>
</feature>
<dbReference type="PANTHER" id="PTHR13266:SF1">
    <property type="entry name" value="PROTEASOME INHIBITOR PI31 SUBUNIT"/>
    <property type="match status" value="1"/>
</dbReference>
<dbReference type="GeneID" id="105368241"/>
<evidence type="ECO:0000256" key="3">
    <source>
        <dbReference type="ARBA" id="ARBA00022942"/>
    </source>
</evidence>
<keyword evidence="6" id="KW-1185">Reference proteome</keyword>
<dbReference type="GO" id="GO:0070628">
    <property type="term" value="F:proteasome binding"/>
    <property type="evidence" value="ECO:0007669"/>
    <property type="project" value="InterPro"/>
</dbReference>
<evidence type="ECO:0000259" key="5">
    <source>
        <dbReference type="Pfam" id="PF11566"/>
    </source>
</evidence>
<dbReference type="PANTHER" id="PTHR13266">
    <property type="entry name" value="PROTEASOME INHIBITOR"/>
    <property type="match status" value="1"/>
</dbReference>
<dbReference type="Pfam" id="PF11566">
    <property type="entry name" value="PI31_Prot_N"/>
    <property type="match status" value="1"/>
</dbReference>
<feature type="region of interest" description="Disordered" evidence="4">
    <location>
        <begin position="150"/>
        <end position="203"/>
    </location>
</feature>
<protein>
    <recommendedName>
        <fullName evidence="2">Proteasome inhibitor PI31 subunit</fullName>
    </recommendedName>
</protein>
<dbReference type="AlphaFoldDB" id="A0AAJ6YW99"/>
<dbReference type="InterPro" id="IPR021625">
    <property type="entry name" value="PI31_Prot_N"/>
</dbReference>
<evidence type="ECO:0000313" key="7">
    <source>
        <dbReference type="RefSeq" id="XP_011505522.1"/>
    </source>
</evidence>
<keyword evidence="3" id="KW-0647">Proteasome</keyword>
<accession>A0AAJ6YW99</accession>
<feature type="region of interest" description="Disordered" evidence="4">
    <location>
        <begin position="228"/>
        <end position="267"/>
    </location>
</feature>
<evidence type="ECO:0000256" key="1">
    <source>
        <dbReference type="ARBA" id="ARBA00006405"/>
    </source>
</evidence>
<dbReference type="Proteomes" id="UP000695007">
    <property type="component" value="Unplaced"/>
</dbReference>
<evidence type="ECO:0000313" key="6">
    <source>
        <dbReference type="Proteomes" id="UP000695007"/>
    </source>
</evidence>
<feature type="compositionally biased region" description="Basic and acidic residues" evidence="4">
    <location>
        <begin position="190"/>
        <end position="202"/>
    </location>
</feature>
<evidence type="ECO:0000256" key="4">
    <source>
        <dbReference type="SAM" id="MobiDB-lite"/>
    </source>
</evidence>
<dbReference type="CTD" id="36277"/>
<organism evidence="6 7">
    <name type="scientific">Ceratosolen solmsi marchali</name>
    <dbReference type="NCBI Taxonomy" id="326594"/>
    <lineage>
        <taxon>Eukaryota</taxon>
        <taxon>Metazoa</taxon>
        <taxon>Ecdysozoa</taxon>
        <taxon>Arthropoda</taxon>
        <taxon>Hexapoda</taxon>
        <taxon>Insecta</taxon>
        <taxon>Pterygota</taxon>
        <taxon>Neoptera</taxon>
        <taxon>Endopterygota</taxon>
        <taxon>Hymenoptera</taxon>
        <taxon>Apocrita</taxon>
        <taxon>Proctotrupomorpha</taxon>
        <taxon>Chalcidoidea</taxon>
        <taxon>Agaonidae</taxon>
        <taxon>Agaoninae</taxon>
        <taxon>Ceratosolen</taxon>
    </lineage>
</organism>
<evidence type="ECO:0000256" key="2">
    <source>
        <dbReference type="ARBA" id="ARBA00015575"/>
    </source>
</evidence>